<feature type="domain" description="Major facilitator superfamily (MFS) profile" evidence="7">
    <location>
        <begin position="22"/>
        <end position="395"/>
    </location>
</feature>
<dbReference type="PROSITE" id="PS50850">
    <property type="entry name" value="MFS"/>
    <property type="match status" value="1"/>
</dbReference>
<feature type="transmembrane region" description="Helical" evidence="6">
    <location>
        <begin position="248"/>
        <end position="271"/>
    </location>
</feature>
<feature type="transmembrane region" description="Helical" evidence="6">
    <location>
        <begin position="145"/>
        <end position="164"/>
    </location>
</feature>
<feature type="transmembrane region" description="Helical" evidence="6">
    <location>
        <begin position="92"/>
        <end position="114"/>
    </location>
</feature>
<dbReference type="InterPro" id="IPR050189">
    <property type="entry name" value="MFS_Efflux_Transporters"/>
</dbReference>
<feature type="transmembrane region" description="Helical" evidence="6">
    <location>
        <begin position="176"/>
        <end position="196"/>
    </location>
</feature>
<dbReference type="Pfam" id="PF07690">
    <property type="entry name" value="MFS_1"/>
    <property type="match status" value="1"/>
</dbReference>
<evidence type="ECO:0000256" key="3">
    <source>
        <dbReference type="ARBA" id="ARBA00022692"/>
    </source>
</evidence>
<keyword evidence="3 6" id="KW-0812">Transmembrane</keyword>
<evidence type="ECO:0000313" key="8">
    <source>
        <dbReference type="EMBL" id="MFI6496046.1"/>
    </source>
</evidence>
<accession>A0ABW7YK61</accession>
<feature type="transmembrane region" description="Helical" evidence="6">
    <location>
        <begin position="314"/>
        <end position="334"/>
    </location>
</feature>
<dbReference type="Gene3D" id="1.20.1250.20">
    <property type="entry name" value="MFS general substrate transporter like domains"/>
    <property type="match status" value="1"/>
</dbReference>
<evidence type="ECO:0000313" key="9">
    <source>
        <dbReference type="Proteomes" id="UP001612741"/>
    </source>
</evidence>
<dbReference type="InterPro" id="IPR036259">
    <property type="entry name" value="MFS_trans_sf"/>
</dbReference>
<reference evidence="8 9" key="1">
    <citation type="submission" date="2024-10" db="EMBL/GenBank/DDBJ databases">
        <title>The Natural Products Discovery Center: Release of the First 8490 Sequenced Strains for Exploring Actinobacteria Biosynthetic Diversity.</title>
        <authorList>
            <person name="Kalkreuter E."/>
            <person name="Kautsar S.A."/>
            <person name="Yang D."/>
            <person name="Bader C.D."/>
            <person name="Teijaro C.N."/>
            <person name="Fluegel L."/>
            <person name="Davis C.M."/>
            <person name="Simpson J.R."/>
            <person name="Lauterbach L."/>
            <person name="Steele A.D."/>
            <person name="Gui C."/>
            <person name="Meng S."/>
            <person name="Li G."/>
            <person name="Viehrig K."/>
            <person name="Ye F."/>
            <person name="Su P."/>
            <person name="Kiefer A.F."/>
            <person name="Nichols A."/>
            <person name="Cepeda A.J."/>
            <person name="Yan W."/>
            <person name="Fan B."/>
            <person name="Jiang Y."/>
            <person name="Adhikari A."/>
            <person name="Zheng C.-J."/>
            <person name="Schuster L."/>
            <person name="Cowan T.M."/>
            <person name="Smanski M.J."/>
            <person name="Chevrette M.G."/>
            <person name="De Carvalho L.P.S."/>
            <person name="Shen B."/>
        </authorList>
    </citation>
    <scope>NUCLEOTIDE SEQUENCE [LARGE SCALE GENOMIC DNA]</scope>
    <source>
        <strain evidence="8 9">NPDC050545</strain>
    </source>
</reference>
<feature type="transmembrane region" description="Helical" evidence="6">
    <location>
        <begin position="120"/>
        <end position="138"/>
    </location>
</feature>
<dbReference type="PANTHER" id="PTHR43124:SF3">
    <property type="entry name" value="CHLORAMPHENICOL EFFLUX PUMP RV0191"/>
    <property type="match status" value="1"/>
</dbReference>
<dbReference type="PANTHER" id="PTHR43124">
    <property type="entry name" value="PURINE EFFLUX PUMP PBUE"/>
    <property type="match status" value="1"/>
</dbReference>
<comment type="caution">
    <text evidence="8">The sequence shown here is derived from an EMBL/GenBank/DDBJ whole genome shotgun (WGS) entry which is preliminary data.</text>
</comment>
<dbReference type="InterPro" id="IPR011701">
    <property type="entry name" value="MFS"/>
</dbReference>
<evidence type="ECO:0000259" key="7">
    <source>
        <dbReference type="PROSITE" id="PS50850"/>
    </source>
</evidence>
<keyword evidence="4 6" id="KW-1133">Transmembrane helix</keyword>
<feature type="transmembrane region" description="Helical" evidence="6">
    <location>
        <begin position="217"/>
        <end position="242"/>
    </location>
</feature>
<dbReference type="Proteomes" id="UP001612741">
    <property type="component" value="Unassembled WGS sequence"/>
</dbReference>
<evidence type="ECO:0000256" key="5">
    <source>
        <dbReference type="ARBA" id="ARBA00023136"/>
    </source>
</evidence>
<keyword evidence="9" id="KW-1185">Reference proteome</keyword>
<evidence type="ECO:0000256" key="1">
    <source>
        <dbReference type="ARBA" id="ARBA00004651"/>
    </source>
</evidence>
<gene>
    <name evidence="8" type="ORF">ACIBG2_01620</name>
</gene>
<feature type="transmembrane region" description="Helical" evidence="6">
    <location>
        <begin position="373"/>
        <end position="393"/>
    </location>
</feature>
<keyword evidence="5 6" id="KW-0472">Membrane</keyword>
<sequence>MTTRPGVEGQDTGSGGATDWGRITLTYLAGVIAAVGLGKIAVAGPRISAELGLTLSELGWGISALLAVCAAAGLPAGLLINRLGAGRALAGGLAVITVAGALGTGAGDFTMLLASRLGEGAGYLLVIVSCPALITQLAGERDRPAALSVWGTFVPVGIGLSTLTGGPLTALAGWRGWSAVVAAVTLALAVLVWLLIPARAEAAAGPALPRPRALVRPALLATAFCVISLLTLSVIVLLPTYLGTAHQVAPVASGLLTSVISLLSVAGGVAAGMALHRGVRLRTLAISGLITVPAAWVAFAAGNGLWTALAGSGLISLGNGLLVAVVFAGLPATLERLEHADVGNGVVAQLGSLGSLLGPPLFGAIVAGSGWPGVIPLIGAGMAAAIGLLAVLMRA</sequence>
<organism evidence="8 9">
    <name type="scientific">Nonomuraea typhae</name>
    <dbReference type="NCBI Taxonomy" id="2603600"/>
    <lineage>
        <taxon>Bacteria</taxon>
        <taxon>Bacillati</taxon>
        <taxon>Actinomycetota</taxon>
        <taxon>Actinomycetes</taxon>
        <taxon>Streptosporangiales</taxon>
        <taxon>Streptosporangiaceae</taxon>
        <taxon>Nonomuraea</taxon>
    </lineage>
</organism>
<proteinExistence type="predicted"/>
<name>A0ABW7YK61_9ACTN</name>
<feature type="transmembrane region" description="Helical" evidence="6">
    <location>
        <begin position="346"/>
        <end position="367"/>
    </location>
</feature>
<dbReference type="SUPFAM" id="SSF103473">
    <property type="entry name" value="MFS general substrate transporter"/>
    <property type="match status" value="1"/>
</dbReference>
<dbReference type="InterPro" id="IPR020846">
    <property type="entry name" value="MFS_dom"/>
</dbReference>
<feature type="transmembrane region" description="Helical" evidence="6">
    <location>
        <begin position="283"/>
        <end position="302"/>
    </location>
</feature>
<dbReference type="RefSeq" id="WP_397077927.1">
    <property type="nucleotide sequence ID" value="NZ_JBITGY010000001.1"/>
</dbReference>
<feature type="transmembrane region" description="Helical" evidence="6">
    <location>
        <begin position="58"/>
        <end position="80"/>
    </location>
</feature>
<comment type="subcellular location">
    <subcellularLocation>
        <location evidence="1">Cell membrane</location>
        <topology evidence="1">Multi-pass membrane protein</topology>
    </subcellularLocation>
</comment>
<keyword evidence="2" id="KW-1003">Cell membrane</keyword>
<dbReference type="EMBL" id="JBITGY010000001">
    <property type="protein sequence ID" value="MFI6496046.1"/>
    <property type="molecule type" value="Genomic_DNA"/>
</dbReference>
<evidence type="ECO:0000256" key="4">
    <source>
        <dbReference type="ARBA" id="ARBA00022989"/>
    </source>
</evidence>
<evidence type="ECO:0000256" key="6">
    <source>
        <dbReference type="SAM" id="Phobius"/>
    </source>
</evidence>
<protein>
    <submittedName>
        <fullName evidence="8">CynX/NimT family MFS transporter</fullName>
    </submittedName>
</protein>
<evidence type="ECO:0000256" key="2">
    <source>
        <dbReference type="ARBA" id="ARBA00022475"/>
    </source>
</evidence>